<proteinExistence type="predicted"/>
<name>A0A9P0DCT4_PHACE</name>
<dbReference type="InterPro" id="IPR011009">
    <property type="entry name" value="Kinase-like_dom_sf"/>
</dbReference>
<sequence>VSASCVFIGLGIFALAVFWIRKCRQSSGLPKHEYSALKTDGDNEKLRAERQIRNGAFMSCKQNLEDNERYELKTQLEDIGSRPEKHWFIVQDNTLGAERLLALIPLPSTCPLTPSRSTRDALIELFRGLQHPYVHPVLDVEFWRGEVAVISPVNPAGSLKDLIYGASWFEDYEKKYRARGEGLSVRTIQCLGRQIIEGLIFLRNRYFPPIYHLHSGNVIIQNGVARLAGLENPLLGVSSHACAHACVTSAHVCPAPAALAFGRLLFEMATGREPPPGAPTLALLRLGLERGEPRVAEALEFIFREGGAPSLEELARCELFRGVELRELRGASVIQSTSTPEVMELLETVKNHVPQLPSRRLHYSDDLEPWFA</sequence>
<organism evidence="2 3">
    <name type="scientific">Phaedon cochleariae</name>
    <name type="common">Mustard beetle</name>
    <dbReference type="NCBI Taxonomy" id="80249"/>
    <lineage>
        <taxon>Eukaryota</taxon>
        <taxon>Metazoa</taxon>
        <taxon>Ecdysozoa</taxon>
        <taxon>Arthropoda</taxon>
        <taxon>Hexapoda</taxon>
        <taxon>Insecta</taxon>
        <taxon>Pterygota</taxon>
        <taxon>Neoptera</taxon>
        <taxon>Endopterygota</taxon>
        <taxon>Coleoptera</taxon>
        <taxon>Polyphaga</taxon>
        <taxon>Cucujiformia</taxon>
        <taxon>Chrysomeloidea</taxon>
        <taxon>Chrysomelidae</taxon>
        <taxon>Chrysomelinae</taxon>
        <taxon>Chrysomelini</taxon>
        <taxon>Phaedon</taxon>
    </lineage>
</organism>
<dbReference type="AlphaFoldDB" id="A0A9P0DCT4"/>
<reference evidence="2" key="1">
    <citation type="submission" date="2022-01" db="EMBL/GenBank/DDBJ databases">
        <authorList>
            <person name="King R."/>
        </authorList>
    </citation>
    <scope>NUCLEOTIDE SEQUENCE</scope>
</reference>
<evidence type="ECO:0000313" key="3">
    <source>
        <dbReference type="Proteomes" id="UP001153737"/>
    </source>
</evidence>
<feature type="transmembrane region" description="Helical" evidence="1">
    <location>
        <begin position="6"/>
        <end position="21"/>
    </location>
</feature>
<dbReference type="Gene3D" id="1.10.510.10">
    <property type="entry name" value="Transferase(Phosphotransferase) domain 1"/>
    <property type="match status" value="1"/>
</dbReference>
<dbReference type="Proteomes" id="UP001153737">
    <property type="component" value="Chromosome 1"/>
</dbReference>
<keyword evidence="1" id="KW-0472">Membrane</keyword>
<gene>
    <name evidence="2" type="ORF">PHAECO_LOCUS1163</name>
</gene>
<keyword evidence="1" id="KW-1133">Transmembrane helix</keyword>
<keyword evidence="1" id="KW-0812">Transmembrane</keyword>
<dbReference type="SUPFAM" id="SSF56112">
    <property type="entry name" value="Protein kinase-like (PK-like)"/>
    <property type="match status" value="1"/>
</dbReference>
<protein>
    <recommendedName>
        <fullName evidence="4">Slowpoke-binding protein</fullName>
    </recommendedName>
</protein>
<evidence type="ECO:0000313" key="2">
    <source>
        <dbReference type="EMBL" id="CAH1116176.1"/>
    </source>
</evidence>
<keyword evidence="3" id="KW-1185">Reference proteome</keyword>
<evidence type="ECO:0008006" key="4">
    <source>
        <dbReference type="Google" id="ProtNLM"/>
    </source>
</evidence>
<reference evidence="2" key="2">
    <citation type="submission" date="2022-10" db="EMBL/GenBank/DDBJ databases">
        <authorList>
            <consortium name="ENA_rothamsted_submissions"/>
            <consortium name="culmorum"/>
            <person name="King R."/>
        </authorList>
    </citation>
    <scope>NUCLEOTIDE SEQUENCE</scope>
</reference>
<accession>A0A9P0DCT4</accession>
<dbReference type="OrthoDB" id="258143at2759"/>
<feature type="non-terminal residue" evidence="2">
    <location>
        <position position="1"/>
    </location>
</feature>
<evidence type="ECO:0000256" key="1">
    <source>
        <dbReference type="SAM" id="Phobius"/>
    </source>
</evidence>
<dbReference type="EMBL" id="OU896707">
    <property type="protein sequence ID" value="CAH1116176.1"/>
    <property type="molecule type" value="Genomic_DNA"/>
</dbReference>